<keyword evidence="2" id="KW-1185">Reference proteome</keyword>
<dbReference type="OrthoDB" id="7625707at2"/>
<dbReference type="RefSeq" id="WP_159458558.1">
    <property type="nucleotide sequence ID" value="NZ_FWFZ01000022.1"/>
</dbReference>
<name>A0A1Y5TWT1_9RHOB</name>
<gene>
    <name evidence="1" type="ORF">ROA7023_03396</name>
</gene>
<dbReference type="AlphaFoldDB" id="A0A1Y5TWT1"/>
<reference evidence="1 2" key="1">
    <citation type="submission" date="2017-03" db="EMBL/GenBank/DDBJ databases">
        <authorList>
            <person name="Afonso C.L."/>
            <person name="Miller P.J."/>
            <person name="Scott M.A."/>
            <person name="Spackman E."/>
            <person name="Goraichik I."/>
            <person name="Dimitrov K.M."/>
            <person name="Suarez D.L."/>
            <person name="Swayne D.E."/>
        </authorList>
    </citation>
    <scope>NUCLEOTIDE SEQUENCE [LARGE SCALE GENOMIC DNA]</scope>
    <source>
        <strain evidence="1 2">CECT 7023</strain>
    </source>
</reference>
<dbReference type="InterPro" id="IPR018666">
    <property type="entry name" value="DUF2125"/>
</dbReference>
<proteinExistence type="predicted"/>
<organism evidence="1 2">
    <name type="scientific">Roseisalinus antarcticus</name>
    <dbReference type="NCBI Taxonomy" id="254357"/>
    <lineage>
        <taxon>Bacteria</taxon>
        <taxon>Pseudomonadati</taxon>
        <taxon>Pseudomonadota</taxon>
        <taxon>Alphaproteobacteria</taxon>
        <taxon>Rhodobacterales</taxon>
        <taxon>Roseobacteraceae</taxon>
        <taxon>Roseisalinus</taxon>
    </lineage>
</organism>
<dbReference type="Pfam" id="PF09898">
    <property type="entry name" value="DUF2125"/>
    <property type="match status" value="1"/>
</dbReference>
<dbReference type="EMBL" id="FWFZ01000022">
    <property type="protein sequence ID" value="SLN69907.1"/>
    <property type="molecule type" value="Genomic_DNA"/>
</dbReference>
<evidence type="ECO:0000313" key="2">
    <source>
        <dbReference type="Proteomes" id="UP000193900"/>
    </source>
</evidence>
<protein>
    <recommendedName>
        <fullName evidence="3">DUF2125 domain-containing protein</fullName>
    </recommendedName>
</protein>
<accession>A0A1Y5TWT1</accession>
<evidence type="ECO:0008006" key="3">
    <source>
        <dbReference type="Google" id="ProtNLM"/>
    </source>
</evidence>
<dbReference type="Proteomes" id="UP000193900">
    <property type="component" value="Unassembled WGS sequence"/>
</dbReference>
<sequence length="237" mass="24946">MKRLILLVAALAVVYGGIWALGARSTLRGVDALAAELRAAGWQVNWDDRRLRGFPSRLDLTIDGPEVTTPSGAEWRAPFIQRLQLTYQRDRAILAFADSQSLTLGDRTFDIRSGALRASVHGDAVTAEAERLALSWQGREIAAGPVLAAVRPAPGASGTFDLFVRAEGATLDGEPLGEVVLNGQATLGAPLSRTALPDIRDIEITGLSAAGVAATEALTEALSGLSPALGDALDQRQ</sequence>
<evidence type="ECO:0000313" key="1">
    <source>
        <dbReference type="EMBL" id="SLN69907.1"/>
    </source>
</evidence>